<dbReference type="Gene3D" id="3.20.80.10">
    <property type="entry name" value="Regulatory factor, effector binding domain"/>
    <property type="match status" value="1"/>
</dbReference>
<accession>A0ABW0IHN1</accession>
<evidence type="ECO:0000313" key="2">
    <source>
        <dbReference type="EMBL" id="MFC5412794.1"/>
    </source>
</evidence>
<keyword evidence="3" id="KW-1185">Reference proteome</keyword>
<protein>
    <submittedName>
        <fullName evidence="2">GyrI-like domain-containing protein</fullName>
    </submittedName>
</protein>
<evidence type="ECO:0000313" key="3">
    <source>
        <dbReference type="Proteomes" id="UP001596106"/>
    </source>
</evidence>
<organism evidence="2 3">
    <name type="scientific">Larkinella bovis</name>
    <dbReference type="NCBI Taxonomy" id="683041"/>
    <lineage>
        <taxon>Bacteria</taxon>
        <taxon>Pseudomonadati</taxon>
        <taxon>Bacteroidota</taxon>
        <taxon>Cytophagia</taxon>
        <taxon>Cytophagales</taxon>
        <taxon>Spirosomataceae</taxon>
        <taxon>Larkinella</taxon>
    </lineage>
</organism>
<sequence>MTPRIEELPAKKLVGKNRKMALANNQTRDLWQSFMPHRKAIRNAVTTDLFSLQVYDPTLDFRDFGPTTEFVKWAAVEVTDFDAIPDGMESFLLPGGLYAVFLYRGRPADFANMFHYIFGVWLPQSAYQLDQRPHFELLGANYKNDDPASEEEVWIPIRPRM</sequence>
<evidence type="ECO:0000259" key="1">
    <source>
        <dbReference type="SMART" id="SM00871"/>
    </source>
</evidence>
<dbReference type="PANTHER" id="PTHR36444">
    <property type="entry name" value="TRANSCRIPTIONAL REGULATOR PROTEIN YOBU-RELATED"/>
    <property type="match status" value="1"/>
</dbReference>
<dbReference type="SMART" id="SM00871">
    <property type="entry name" value="AraC_E_bind"/>
    <property type="match status" value="1"/>
</dbReference>
<dbReference type="Proteomes" id="UP001596106">
    <property type="component" value="Unassembled WGS sequence"/>
</dbReference>
<dbReference type="PANTHER" id="PTHR36444:SF2">
    <property type="entry name" value="TRANSCRIPTIONAL REGULATOR PROTEIN YOBU-RELATED"/>
    <property type="match status" value="1"/>
</dbReference>
<dbReference type="SUPFAM" id="SSF55136">
    <property type="entry name" value="Probable bacterial effector-binding domain"/>
    <property type="match status" value="1"/>
</dbReference>
<reference evidence="3" key="1">
    <citation type="journal article" date="2019" name="Int. J. Syst. Evol. Microbiol.">
        <title>The Global Catalogue of Microorganisms (GCM) 10K type strain sequencing project: providing services to taxonomists for standard genome sequencing and annotation.</title>
        <authorList>
            <consortium name="The Broad Institute Genomics Platform"/>
            <consortium name="The Broad Institute Genome Sequencing Center for Infectious Disease"/>
            <person name="Wu L."/>
            <person name="Ma J."/>
        </authorList>
    </citation>
    <scope>NUCLEOTIDE SEQUENCE [LARGE SCALE GENOMIC DNA]</scope>
    <source>
        <strain evidence="3">CCUG 55250</strain>
    </source>
</reference>
<dbReference type="InterPro" id="IPR011256">
    <property type="entry name" value="Reg_factor_effector_dom_sf"/>
</dbReference>
<name>A0ABW0IHN1_9BACT</name>
<dbReference type="EMBL" id="JBHSMA010000015">
    <property type="protein sequence ID" value="MFC5412794.1"/>
    <property type="molecule type" value="Genomic_DNA"/>
</dbReference>
<comment type="caution">
    <text evidence="2">The sequence shown here is derived from an EMBL/GenBank/DDBJ whole genome shotgun (WGS) entry which is preliminary data.</text>
</comment>
<dbReference type="InterPro" id="IPR053182">
    <property type="entry name" value="YobU-like_regulator"/>
</dbReference>
<proteinExistence type="predicted"/>
<dbReference type="InterPro" id="IPR029442">
    <property type="entry name" value="GyrI-like"/>
</dbReference>
<feature type="domain" description="AraC effector-binding" evidence="1">
    <location>
        <begin position="1"/>
        <end position="158"/>
    </location>
</feature>
<gene>
    <name evidence="2" type="ORF">ACFPMF_25945</name>
</gene>
<dbReference type="Pfam" id="PF06445">
    <property type="entry name" value="GyrI-like"/>
    <property type="match status" value="1"/>
</dbReference>
<dbReference type="RefSeq" id="WP_379850670.1">
    <property type="nucleotide sequence ID" value="NZ_JBHSMA010000015.1"/>
</dbReference>
<dbReference type="InterPro" id="IPR010499">
    <property type="entry name" value="AraC_E-bd"/>
</dbReference>